<accession>S5N444</accession>
<evidence type="ECO:0000313" key="3">
    <source>
        <dbReference type="Proteomes" id="UP000015042"/>
    </source>
</evidence>
<keyword evidence="2" id="KW-0614">Plasmid</keyword>
<geneLocation type="plasmid" evidence="2 3">
    <name>RM1</name>
</geneLocation>
<evidence type="ECO:0000256" key="1">
    <source>
        <dbReference type="SAM" id="MobiDB-lite"/>
    </source>
</evidence>
<evidence type="ECO:0000313" key="2">
    <source>
        <dbReference type="EMBL" id="AGR61828.1"/>
    </source>
</evidence>
<dbReference type="EMBL" id="CP006609">
    <property type="protein sequence ID" value="AGR61828.1"/>
    <property type="molecule type" value="Genomic_DNA"/>
</dbReference>
<dbReference type="AlphaFoldDB" id="S5N444"/>
<sequence>MPALAADSRPRRFGNTISTSRRYAPGPVTQIVTTSKTLTNETGAKT</sequence>
<dbReference type="KEGG" id="sbz:A464_plas0004"/>
<organism evidence="2 3">
    <name type="scientific">Salmonella bongori N268-08</name>
    <dbReference type="NCBI Taxonomy" id="1197719"/>
    <lineage>
        <taxon>Bacteria</taxon>
        <taxon>Pseudomonadati</taxon>
        <taxon>Pseudomonadota</taxon>
        <taxon>Gammaproteobacteria</taxon>
        <taxon>Enterobacterales</taxon>
        <taxon>Enterobacteriaceae</taxon>
        <taxon>Salmonella</taxon>
    </lineage>
</organism>
<proteinExistence type="predicted"/>
<dbReference type="Proteomes" id="UP000015042">
    <property type="component" value="Plasmid RM1"/>
</dbReference>
<feature type="region of interest" description="Disordered" evidence="1">
    <location>
        <begin position="1"/>
        <end position="22"/>
    </location>
</feature>
<reference evidence="2 3" key="1">
    <citation type="submission" date="2013-07" db="EMBL/GenBank/DDBJ databases">
        <title>Genome sequence of Salmonella bongori N268-08 - a rare clinical isolate.</title>
        <authorList>
            <person name="Marti R."/>
            <person name="Hagens S."/>
            <person name="Loessner M.J."/>
            <person name="Klumpp J."/>
        </authorList>
    </citation>
    <scope>NUCLEOTIDE SEQUENCE [LARGE SCALE GENOMIC DNA]</scope>
    <source>
        <strain evidence="2 3">N268-08</strain>
        <plasmid evidence="3">Plasmid RM1</plasmid>
    </source>
</reference>
<gene>
    <name evidence="2" type="ORF">A464_plas0004</name>
</gene>
<protein>
    <submittedName>
        <fullName evidence="2">Uncharacterized protein</fullName>
    </submittedName>
</protein>
<name>S5N444_SALBN</name>
<dbReference type="HOGENOM" id="CLU_3221767_0_0_6"/>